<evidence type="ECO:0000313" key="1">
    <source>
        <dbReference type="EMBL" id="SFN90177.1"/>
    </source>
</evidence>
<accession>A0A1I5CTC6</accession>
<proteinExistence type="predicted"/>
<organism evidence="1 2">
    <name type="scientific">Paenimyroides ummariense</name>
    <dbReference type="NCBI Taxonomy" id="913024"/>
    <lineage>
        <taxon>Bacteria</taxon>
        <taxon>Pseudomonadati</taxon>
        <taxon>Bacteroidota</taxon>
        <taxon>Flavobacteriia</taxon>
        <taxon>Flavobacteriales</taxon>
        <taxon>Flavobacteriaceae</taxon>
        <taxon>Paenimyroides</taxon>
    </lineage>
</organism>
<gene>
    <name evidence="1" type="ORF">SAMN05421741_11352</name>
</gene>
<name>A0A1I5CTC6_9FLAO</name>
<dbReference type="RefSeq" id="WP_143095625.1">
    <property type="nucleotide sequence ID" value="NZ_FOVI01000013.1"/>
</dbReference>
<keyword evidence="2" id="KW-1185">Reference proteome</keyword>
<sequence length="90" mass="10038">MSSPGSVRKIVHLEKDTVISGISFTFDFLLQLPYSENNRLTSYFHSVSTPLWSLNKDEAFIVKQALTPLNIPGMFISTRLCQLATGTSQT</sequence>
<dbReference type="AlphaFoldDB" id="A0A1I5CTC6"/>
<dbReference type="EMBL" id="FOVI01000013">
    <property type="protein sequence ID" value="SFN90177.1"/>
    <property type="molecule type" value="Genomic_DNA"/>
</dbReference>
<evidence type="ECO:0000313" key="2">
    <source>
        <dbReference type="Proteomes" id="UP000199036"/>
    </source>
</evidence>
<reference evidence="2" key="1">
    <citation type="submission" date="2016-10" db="EMBL/GenBank/DDBJ databases">
        <authorList>
            <person name="Varghese N."/>
            <person name="Submissions S."/>
        </authorList>
    </citation>
    <scope>NUCLEOTIDE SEQUENCE [LARGE SCALE GENOMIC DNA]</scope>
    <source>
        <strain evidence="2">DS-12</strain>
    </source>
</reference>
<protein>
    <submittedName>
        <fullName evidence="1">Uncharacterized protein</fullName>
    </submittedName>
</protein>
<dbReference type="Proteomes" id="UP000199036">
    <property type="component" value="Unassembled WGS sequence"/>
</dbReference>